<comment type="caution">
    <text evidence="2">The sequence shown here is derived from an EMBL/GenBank/DDBJ whole genome shotgun (WGS) entry which is preliminary data.</text>
</comment>
<proteinExistence type="predicted"/>
<sequence>MVERKDQLIRYICFVGAQNVMVLTYPAYETLFRVAKGSYYQLPVILLLPILKVALKNIVLRCMTSMEDMMAEAVIFTVDFFNAVYVATCMQSASSATAVLAITVTDLSQTVFMLYDLHQRTATILPRLRQTVGSSDLDGGSLLSAIYTLCQDPNMFRKQLRANICVRSSLPHTLTSKNKDLLASLDSVPNQVDPSDDRDRNAVKARVVSQCE</sequence>
<keyword evidence="3" id="KW-1185">Reference proteome</keyword>
<reference evidence="2" key="1">
    <citation type="submission" date="2023-04" db="EMBL/GenBank/DDBJ databases">
        <title>Phytophthora lilii NBRC 32176.</title>
        <authorList>
            <person name="Ichikawa N."/>
            <person name="Sato H."/>
            <person name="Tonouchi N."/>
        </authorList>
    </citation>
    <scope>NUCLEOTIDE SEQUENCE</scope>
    <source>
        <strain evidence="2">NBRC 32176</strain>
    </source>
</reference>
<gene>
    <name evidence="2" type="ORF">Plil01_000826700</name>
</gene>
<name>A0A9W6TRY6_9STRA</name>
<feature type="transmembrane region" description="Helical" evidence="1">
    <location>
        <begin position="40"/>
        <end position="60"/>
    </location>
</feature>
<evidence type="ECO:0000313" key="2">
    <source>
        <dbReference type="EMBL" id="GMF21057.1"/>
    </source>
</evidence>
<protein>
    <submittedName>
        <fullName evidence="2">Unnamed protein product</fullName>
    </submittedName>
</protein>
<feature type="transmembrane region" description="Helical" evidence="1">
    <location>
        <begin position="9"/>
        <end position="28"/>
    </location>
</feature>
<evidence type="ECO:0000256" key="1">
    <source>
        <dbReference type="SAM" id="Phobius"/>
    </source>
</evidence>
<dbReference type="AlphaFoldDB" id="A0A9W6TRY6"/>
<keyword evidence="1" id="KW-1133">Transmembrane helix</keyword>
<accession>A0A9W6TRY6</accession>
<organism evidence="2 3">
    <name type="scientific">Phytophthora lilii</name>
    <dbReference type="NCBI Taxonomy" id="2077276"/>
    <lineage>
        <taxon>Eukaryota</taxon>
        <taxon>Sar</taxon>
        <taxon>Stramenopiles</taxon>
        <taxon>Oomycota</taxon>
        <taxon>Peronosporomycetes</taxon>
        <taxon>Peronosporales</taxon>
        <taxon>Peronosporaceae</taxon>
        <taxon>Phytophthora</taxon>
    </lineage>
</organism>
<evidence type="ECO:0000313" key="3">
    <source>
        <dbReference type="Proteomes" id="UP001165083"/>
    </source>
</evidence>
<dbReference type="EMBL" id="BSXW01000394">
    <property type="protein sequence ID" value="GMF21057.1"/>
    <property type="molecule type" value="Genomic_DNA"/>
</dbReference>
<dbReference type="OrthoDB" id="116430at2759"/>
<keyword evidence="1" id="KW-0472">Membrane</keyword>
<keyword evidence="1" id="KW-0812">Transmembrane</keyword>
<dbReference type="Proteomes" id="UP001165083">
    <property type="component" value="Unassembled WGS sequence"/>
</dbReference>